<evidence type="ECO:0000259" key="3">
    <source>
        <dbReference type="Pfam" id="PF01648"/>
    </source>
</evidence>
<dbReference type="PANTHER" id="PTHR12215:SF10">
    <property type="entry name" value="L-AMINOADIPATE-SEMIALDEHYDE DEHYDROGENASE-PHOSPHOPANTETHEINYL TRANSFERASE"/>
    <property type="match status" value="1"/>
</dbReference>
<gene>
    <name evidence="5" type="ORF">PILCRDRAFT_58631</name>
</gene>
<keyword evidence="6" id="KW-1185">Reference proteome</keyword>
<accession>A0A0C3GHD2</accession>
<evidence type="ECO:0000256" key="2">
    <source>
        <dbReference type="ARBA" id="ARBA00022679"/>
    </source>
</evidence>
<dbReference type="STRING" id="765440.A0A0C3GHD2"/>
<dbReference type="Pfam" id="PF22624">
    <property type="entry name" value="AASDHPPT_N"/>
    <property type="match status" value="1"/>
</dbReference>
<evidence type="ECO:0000259" key="4">
    <source>
        <dbReference type="Pfam" id="PF22624"/>
    </source>
</evidence>
<feature type="domain" description="4'-phosphopantetheinyl transferase N-terminal" evidence="4">
    <location>
        <begin position="18"/>
        <end position="103"/>
    </location>
</feature>
<dbReference type="Gene3D" id="3.90.470.20">
    <property type="entry name" value="4'-phosphopantetheinyl transferase domain"/>
    <property type="match status" value="2"/>
</dbReference>
<dbReference type="InterPro" id="IPR050559">
    <property type="entry name" value="P-Pant_transferase_sf"/>
</dbReference>
<dbReference type="InterPro" id="IPR008278">
    <property type="entry name" value="4-PPantetheinyl_Trfase_dom"/>
</dbReference>
<evidence type="ECO:0000256" key="1">
    <source>
        <dbReference type="ARBA" id="ARBA00013172"/>
    </source>
</evidence>
<evidence type="ECO:0000313" key="5">
    <source>
        <dbReference type="EMBL" id="KIM91064.1"/>
    </source>
</evidence>
<dbReference type="OrthoDB" id="26719at2759"/>
<dbReference type="HOGENOM" id="CLU_057011_3_1_1"/>
<proteinExistence type="predicted"/>
<dbReference type="InterPro" id="IPR055066">
    <property type="entry name" value="AASDHPPT_N"/>
</dbReference>
<dbReference type="Proteomes" id="UP000054166">
    <property type="component" value="Unassembled WGS sequence"/>
</dbReference>
<keyword evidence="2" id="KW-0808">Transferase</keyword>
<dbReference type="Pfam" id="PF01648">
    <property type="entry name" value="ACPS"/>
    <property type="match status" value="1"/>
</dbReference>
<dbReference type="GO" id="GO:0005829">
    <property type="term" value="C:cytosol"/>
    <property type="evidence" value="ECO:0007669"/>
    <property type="project" value="TreeGrafter"/>
</dbReference>
<dbReference type="PANTHER" id="PTHR12215">
    <property type="entry name" value="PHOSPHOPANTETHEINE TRANSFERASE"/>
    <property type="match status" value="1"/>
</dbReference>
<dbReference type="GO" id="GO:0008897">
    <property type="term" value="F:holo-[acyl-carrier-protein] synthase activity"/>
    <property type="evidence" value="ECO:0007669"/>
    <property type="project" value="UniProtKB-EC"/>
</dbReference>
<dbReference type="AlphaFoldDB" id="A0A0C3GHD2"/>
<dbReference type="InParanoid" id="A0A0C3GHD2"/>
<dbReference type="SUPFAM" id="SSF56214">
    <property type="entry name" value="4'-phosphopantetheinyl transferase"/>
    <property type="match status" value="2"/>
</dbReference>
<reference evidence="6" key="2">
    <citation type="submission" date="2015-01" db="EMBL/GenBank/DDBJ databases">
        <title>Evolutionary Origins and Diversification of the Mycorrhizal Mutualists.</title>
        <authorList>
            <consortium name="DOE Joint Genome Institute"/>
            <consortium name="Mycorrhizal Genomics Consortium"/>
            <person name="Kohler A."/>
            <person name="Kuo A."/>
            <person name="Nagy L.G."/>
            <person name="Floudas D."/>
            <person name="Copeland A."/>
            <person name="Barry K.W."/>
            <person name="Cichocki N."/>
            <person name="Veneault-Fourrey C."/>
            <person name="LaButti K."/>
            <person name="Lindquist E.A."/>
            <person name="Lipzen A."/>
            <person name="Lundell T."/>
            <person name="Morin E."/>
            <person name="Murat C."/>
            <person name="Riley R."/>
            <person name="Ohm R."/>
            <person name="Sun H."/>
            <person name="Tunlid A."/>
            <person name="Henrissat B."/>
            <person name="Grigoriev I.V."/>
            <person name="Hibbett D.S."/>
            <person name="Martin F."/>
        </authorList>
    </citation>
    <scope>NUCLEOTIDE SEQUENCE [LARGE SCALE GENOMIC DNA]</scope>
    <source>
        <strain evidence="6">F 1598</strain>
    </source>
</reference>
<dbReference type="FunCoup" id="A0A0C3GHD2">
    <property type="interactions" value="322"/>
</dbReference>
<feature type="domain" description="4'-phosphopantetheinyl transferase" evidence="3">
    <location>
        <begin position="115"/>
        <end position="193"/>
    </location>
</feature>
<dbReference type="InterPro" id="IPR037143">
    <property type="entry name" value="4-PPantetheinyl_Trfase_dom_sf"/>
</dbReference>
<dbReference type="EMBL" id="KN832972">
    <property type="protein sequence ID" value="KIM91064.1"/>
    <property type="molecule type" value="Genomic_DNA"/>
</dbReference>
<organism evidence="5 6">
    <name type="scientific">Piloderma croceum (strain F 1598)</name>
    <dbReference type="NCBI Taxonomy" id="765440"/>
    <lineage>
        <taxon>Eukaryota</taxon>
        <taxon>Fungi</taxon>
        <taxon>Dikarya</taxon>
        <taxon>Basidiomycota</taxon>
        <taxon>Agaricomycotina</taxon>
        <taxon>Agaricomycetes</taxon>
        <taxon>Agaricomycetidae</taxon>
        <taxon>Atheliales</taxon>
        <taxon>Atheliaceae</taxon>
        <taxon>Piloderma</taxon>
    </lineage>
</organism>
<dbReference type="GO" id="GO:0000287">
    <property type="term" value="F:magnesium ion binding"/>
    <property type="evidence" value="ECO:0007669"/>
    <property type="project" value="InterPro"/>
</dbReference>
<sequence>MQVWAVTYDASAFTDQIFQNGLLLLDPDSQARIKKFYRREDACRCLIGRLLPRMLLKERGVTRSAMTFASTKAGKPYIASTTPNLNLPIAFNVSHDNALIAMAFGLGDHEPPAFQVGIDVMKLEIPPREPFPQFVRIFSEQLTALETRTVLSVPRDEGIRLFFWIWTMKEAYTKALGLGLGFDFHRIEYNPQTDNLTVDGKIPKGWQLVKFEIDHQRDTYYGVAAKFVGGDETRILPRSSQGADWLLHHDAASFVSEAIKVLE</sequence>
<reference evidence="5 6" key="1">
    <citation type="submission" date="2014-04" db="EMBL/GenBank/DDBJ databases">
        <authorList>
            <consortium name="DOE Joint Genome Institute"/>
            <person name="Kuo A."/>
            <person name="Tarkka M."/>
            <person name="Buscot F."/>
            <person name="Kohler A."/>
            <person name="Nagy L.G."/>
            <person name="Floudas D."/>
            <person name="Copeland A."/>
            <person name="Barry K.W."/>
            <person name="Cichocki N."/>
            <person name="Veneault-Fourrey C."/>
            <person name="LaButti K."/>
            <person name="Lindquist E.A."/>
            <person name="Lipzen A."/>
            <person name="Lundell T."/>
            <person name="Morin E."/>
            <person name="Murat C."/>
            <person name="Sun H."/>
            <person name="Tunlid A."/>
            <person name="Henrissat B."/>
            <person name="Grigoriev I.V."/>
            <person name="Hibbett D.S."/>
            <person name="Martin F."/>
            <person name="Nordberg H.P."/>
            <person name="Cantor M.N."/>
            <person name="Hua S.X."/>
        </authorList>
    </citation>
    <scope>NUCLEOTIDE SEQUENCE [LARGE SCALE GENOMIC DNA]</scope>
    <source>
        <strain evidence="5 6">F 1598</strain>
    </source>
</reference>
<dbReference type="EC" id="2.7.8.7" evidence="1"/>
<protein>
    <recommendedName>
        <fullName evidence="1">holo-[acyl-carrier-protein] synthase</fullName>
        <ecNumber evidence="1">2.7.8.7</ecNumber>
    </recommendedName>
</protein>
<dbReference type="GO" id="GO:0019878">
    <property type="term" value="P:lysine biosynthetic process via aminoadipic acid"/>
    <property type="evidence" value="ECO:0007669"/>
    <property type="project" value="TreeGrafter"/>
</dbReference>
<name>A0A0C3GHD2_PILCF</name>
<evidence type="ECO:0000313" key="6">
    <source>
        <dbReference type="Proteomes" id="UP000054166"/>
    </source>
</evidence>